<evidence type="ECO:0000313" key="5">
    <source>
        <dbReference type="Proteomes" id="UP000241618"/>
    </source>
</evidence>
<dbReference type="Proteomes" id="UP000241405">
    <property type="component" value="Unassembled WGS sequence"/>
</dbReference>
<evidence type="ECO:0000313" key="2">
    <source>
        <dbReference type="EMBL" id="PSU20270.1"/>
    </source>
</evidence>
<reference evidence="4 5" key="1">
    <citation type="submission" date="2018-03" db="EMBL/GenBank/DDBJ databases">
        <title>Whole genome sequencing of Histamine producing bacteria.</title>
        <authorList>
            <person name="Butler K."/>
        </authorList>
    </citation>
    <scope>NUCLEOTIDE SEQUENCE [LARGE SCALE GENOMIC DNA]</scope>
    <source>
        <strain evidence="3 5">FS-6.1</strain>
        <strain evidence="2 4">FS-6.2</strain>
    </source>
</reference>
<evidence type="ECO:0000313" key="3">
    <source>
        <dbReference type="EMBL" id="PSU52692.1"/>
    </source>
</evidence>
<evidence type="ECO:0000256" key="1">
    <source>
        <dbReference type="SAM" id="Phobius"/>
    </source>
</evidence>
<keyword evidence="1" id="KW-0472">Membrane</keyword>
<keyword evidence="4" id="KW-1185">Reference proteome</keyword>
<dbReference type="EMBL" id="PYMO01000033">
    <property type="protein sequence ID" value="PSU20270.1"/>
    <property type="molecule type" value="Genomic_DNA"/>
</dbReference>
<evidence type="ECO:0000313" key="4">
    <source>
        <dbReference type="Proteomes" id="UP000241405"/>
    </source>
</evidence>
<sequence length="378" mass="41106">MNFEAKYRAYDCVKANISSDYQGSLTWFPRGSDNLNFGKDTANIATLAIRPELNYCDTPQYETDRKKAEKVCLESANGNQDVNFTASCDRITQKLVKSCVISDRPIPPPPEPDGTDLTAVIDTIKSNTSQIVLSNDGLLSPLGDILAANRSSLDNDSILINKSAEQLIALDKSSDLLLDIKNLTSSLNESNATINTSIGDVDNLINDNADINAANIVNAVGDSISELAKQTDVLKNQSFKQDKEIELSEKLNNNLSSLSADFGVFSGLFNKKPVDFGQSDLFDTAISVESMDKAVSDFVSTKKEYQTLINNFKDSVIIKTNFDSGVLTESSINIQLSNGQGMSFNSSAERFVSIADIIKPIFLMLCSLIAVAIVFGNK</sequence>
<dbReference type="Proteomes" id="UP000241618">
    <property type="component" value="Unassembled WGS sequence"/>
</dbReference>
<comment type="caution">
    <text evidence="3">The sequence shown here is derived from an EMBL/GenBank/DDBJ whole genome shotgun (WGS) entry which is preliminary data.</text>
</comment>
<keyword evidence="1" id="KW-0812">Transmembrane</keyword>
<dbReference type="AlphaFoldDB" id="A0A2T3JU77"/>
<keyword evidence="1" id="KW-1133">Transmembrane helix</keyword>
<gene>
    <name evidence="3" type="ORF">C9J18_09100</name>
    <name evidence="2" type="ORF">CTM96_19840</name>
</gene>
<protein>
    <submittedName>
        <fullName evidence="3">Uncharacterized protein</fullName>
    </submittedName>
</protein>
<proteinExistence type="predicted"/>
<accession>A0A2T3JU77</accession>
<organism evidence="3 5">
    <name type="scientific">Photobacterium phosphoreum</name>
    <dbReference type="NCBI Taxonomy" id="659"/>
    <lineage>
        <taxon>Bacteria</taxon>
        <taxon>Pseudomonadati</taxon>
        <taxon>Pseudomonadota</taxon>
        <taxon>Gammaproteobacteria</taxon>
        <taxon>Vibrionales</taxon>
        <taxon>Vibrionaceae</taxon>
        <taxon>Photobacterium</taxon>
    </lineage>
</organism>
<name>A0A2T3JU77_PHOPO</name>
<dbReference type="EMBL" id="PYMP01000006">
    <property type="protein sequence ID" value="PSU52692.1"/>
    <property type="molecule type" value="Genomic_DNA"/>
</dbReference>
<feature type="transmembrane region" description="Helical" evidence="1">
    <location>
        <begin position="357"/>
        <end position="376"/>
    </location>
</feature>